<comment type="caution">
    <text evidence="2">The sequence shown here is derived from an EMBL/GenBank/DDBJ whole genome shotgun (WGS) entry which is preliminary data.</text>
</comment>
<dbReference type="PANTHER" id="PTHR33332">
    <property type="entry name" value="REVERSE TRANSCRIPTASE DOMAIN-CONTAINING PROTEIN"/>
    <property type="match status" value="1"/>
</dbReference>
<accession>A0A813X3I9</accession>
<evidence type="ECO:0000313" key="3">
    <source>
        <dbReference type="Proteomes" id="UP000663879"/>
    </source>
</evidence>
<dbReference type="AlphaFoldDB" id="A0A813X3I9"/>
<keyword evidence="3" id="KW-1185">Reference proteome</keyword>
<dbReference type="InterPro" id="IPR000477">
    <property type="entry name" value="RT_dom"/>
</dbReference>
<dbReference type="Pfam" id="PF00078">
    <property type="entry name" value="RVT_1"/>
    <property type="match status" value="1"/>
</dbReference>
<protein>
    <recommendedName>
        <fullName evidence="1">Reverse transcriptase domain-containing protein</fullName>
    </recommendedName>
</protein>
<evidence type="ECO:0000313" key="2">
    <source>
        <dbReference type="EMBL" id="CAF0861169.1"/>
    </source>
</evidence>
<sequence length="704" mass="81990">MSKIENNIVISGLEEFVGENSQVQNESIFDDLFNELKIDKELVKRRSRLRKNDTDPDPLNQFTRVYVNMDKTSTESAVEANLRRMRNEKNEQLQHEEGSRSVAIYDRDVVLSSEVDDERLFNVEGEQVWCQIQNGNERILIDGGFCDNKFALSCEFLESLEENYLSQIVLEPNFKNNILDLIITDDINRIFSVNRGPSLGATKHNRLHNSLSWEFNLNEKIIQDRDITNEFIFDFKKGDFVGIDNYLLSFDWLGEFKNLDVEKIQSKCKESIRALTNFQGELKTSQNEISDILNDQFYEAFNSEVPDHFPVFEQRTNKICEIGLLEFKPEHVLKELDRLDEKITPGNDGLNSLLLKKCSKGFCFPLSAIFCESIKTCSLPTQWKVENITPIFKKEKRTDPLNYRPISLTSIVSKVLEKMIKKVIIRHIVDENLITDKQHGFVRKQRVVIANSSSKWKDVLSGVPQGSVLGPLLFLTYINDLPDKLFHLSKLFADDSKIPAIIRNTLDQDKLQADLNELLKWSEDWNMDFNKGKCKVMHIDNEKIHKKRQYTLERDLGIVISHDLKWDDQIKTAIIKSNTTFGRIRKCFSKWKPKTFKILFTTNVRLHLEYGASAWNPHRIKDIKALEKVKRRARKSVPELRNKIYVERLRILGLITLSDRRIRGDMIQLYKIEKKINTINWYHQIQHAPNFQIQGSAGSTRRNG</sequence>
<dbReference type="InterPro" id="IPR043502">
    <property type="entry name" value="DNA/RNA_pol_sf"/>
</dbReference>
<dbReference type="Proteomes" id="UP000663879">
    <property type="component" value="Unassembled WGS sequence"/>
</dbReference>
<gene>
    <name evidence="2" type="ORF">OXX778_LOCUS9447</name>
</gene>
<proteinExistence type="predicted"/>
<dbReference type="CDD" id="cd01650">
    <property type="entry name" value="RT_nLTR_like"/>
    <property type="match status" value="1"/>
</dbReference>
<reference evidence="2" key="1">
    <citation type="submission" date="2021-02" db="EMBL/GenBank/DDBJ databases">
        <authorList>
            <person name="Nowell W R."/>
        </authorList>
    </citation>
    <scope>NUCLEOTIDE SEQUENCE</scope>
    <source>
        <strain evidence="2">Ploen Becks lab</strain>
    </source>
</reference>
<dbReference type="SUPFAM" id="SSF56672">
    <property type="entry name" value="DNA/RNA polymerases"/>
    <property type="match status" value="1"/>
</dbReference>
<dbReference type="EMBL" id="CAJNOC010001394">
    <property type="protein sequence ID" value="CAF0861169.1"/>
    <property type="molecule type" value="Genomic_DNA"/>
</dbReference>
<name>A0A813X3I9_9BILA</name>
<feature type="domain" description="Reverse transcriptase" evidence="1">
    <location>
        <begin position="452"/>
        <end position="546"/>
    </location>
</feature>
<organism evidence="2 3">
    <name type="scientific">Brachionus calyciflorus</name>
    <dbReference type="NCBI Taxonomy" id="104777"/>
    <lineage>
        <taxon>Eukaryota</taxon>
        <taxon>Metazoa</taxon>
        <taxon>Spiralia</taxon>
        <taxon>Gnathifera</taxon>
        <taxon>Rotifera</taxon>
        <taxon>Eurotatoria</taxon>
        <taxon>Monogononta</taxon>
        <taxon>Pseudotrocha</taxon>
        <taxon>Ploima</taxon>
        <taxon>Brachionidae</taxon>
        <taxon>Brachionus</taxon>
    </lineage>
</organism>
<dbReference type="OrthoDB" id="416454at2759"/>
<evidence type="ECO:0000259" key="1">
    <source>
        <dbReference type="Pfam" id="PF00078"/>
    </source>
</evidence>